<feature type="compositionally biased region" description="Basic and acidic residues" evidence="1">
    <location>
        <begin position="1"/>
        <end position="29"/>
    </location>
</feature>
<organism evidence="3 4">
    <name type="scientific">Ancylostoma ceylanicum</name>
    <dbReference type="NCBI Taxonomy" id="53326"/>
    <lineage>
        <taxon>Eukaryota</taxon>
        <taxon>Metazoa</taxon>
        <taxon>Ecdysozoa</taxon>
        <taxon>Nematoda</taxon>
        <taxon>Chromadorea</taxon>
        <taxon>Rhabditida</taxon>
        <taxon>Rhabditina</taxon>
        <taxon>Rhabditomorpha</taxon>
        <taxon>Strongyloidea</taxon>
        <taxon>Ancylostomatidae</taxon>
        <taxon>Ancylostomatinae</taxon>
        <taxon>Ancylostoma</taxon>
    </lineage>
</organism>
<evidence type="ECO:0000313" key="3">
    <source>
        <dbReference type="EMBL" id="EYB86263.1"/>
    </source>
</evidence>
<feature type="transmembrane region" description="Helical" evidence="2">
    <location>
        <begin position="66"/>
        <end position="88"/>
    </location>
</feature>
<keyword evidence="2" id="KW-0812">Transmembrane</keyword>
<dbReference type="OrthoDB" id="5872360at2759"/>
<evidence type="ECO:0000256" key="1">
    <source>
        <dbReference type="SAM" id="MobiDB-lite"/>
    </source>
</evidence>
<evidence type="ECO:0000256" key="2">
    <source>
        <dbReference type="SAM" id="Phobius"/>
    </source>
</evidence>
<evidence type="ECO:0000313" key="4">
    <source>
        <dbReference type="Proteomes" id="UP000024635"/>
    </source>
</evidence>
<sequence length="225" mass="24965">MKLDFDLNKKGAPEPEVKQPNAKETEEQQRSSSPPPANSNDADYPVIDNNVGMNWYLIAKMGNIQFLLSCIASVSLLATMSIIGFSLLRFTSSAWTTYLMSTAYIAVRAGRWRSYPHVIAYCGMVMFQTVIYMSSLCWVAYSLYGAEYQLHTSFRTDAMFSTANPNALLALIVVEMVSLMGTVFTGVFGMIACCRGLGKMLHHMEQLIVSGRYTAPAPHITVRSL</sequence>
<reference evidence="4" key="1">
    <citation type="journal article" date="2015" name="Nat. Genet.">
        <title>The genome and transcriptome of the zoonotic hookworm Ancylostoma ceylanicum identify infection-specific gene families.</title>
        <authorList>
            <person name="Schwarz E.M."/>
            <person name="Hu Y."/>
            <person name="Antoshechkin I."/>
            <person name="Miller M.M."/>
            <person name="Sternberg P.W."/>
            <person name="Aroian R.V."/>
        </authorList>
    </citation>
    <scope>NUCLEOTIDE SEQUENCE</scope>
    <source>
        <strain evidence="4">HY135</strain>
    </source>
</reference>
<accession>A0A016S6J2</accession>
<dbReference type="EMBL" id="JARK01001618">
    <property type="protein sequence ID" value="EYB86263.1"/>
    <property type="molecule type" value="Genomic_DNA"/>
</dbReference>
<feature type="transmembrane region" description="Helical" evidence="2">
    <location>
        <begin position="167"/>
        <end position="194"/>
    </location>
</feature>
<feature type="region of interest" description="Disordered" evidence="1">
    <location>
        <begin position="1"/>
        <end position="43"/>
    </location>
</feature>
<gene>
    <name evidence="3" type="primary">Acey_s0282.g1276</name>
    <name evidence="3" type="ORF">Y032_0282g1276</name>
</gene>
<keyword evidence="4" id="KW-1185">Reference proteome</keyword>
<dbReference type="Proteomes" id="UP000024635">
    <property type="component" value="Unassembled WGS sequence"/>
</dbReference>
<name>A0A016S6J2_9BILA</name>
<dbReference type="AlphaFoldDB" id="A0A016S6J2"/>
<feature type="transmembrane region" description="Helical" evidence="2">
    <location>
        <begin position="118"/>
        <end position="141"/>
    </location>
</feature>
<proteinExistence type="predicted"/>
<protein>
    <submittedName>
        <fullName evidence="3">Uncharacterized protein</fullName>
    </submittedName>
</protein>
<keyword evidence="2" id="KW-1133">Transmembrane helix</keyword>
<comment type="caution">
    <text evidence="3">The sequence shown here is derived from an EMBL/GenBank/DDBJ whole genome shotgun (WGS) entry which is preliminary data.</text>
</comment>
<keyword evidence="2" id="KW-0472">Membrane</keyword>